<sequence length="233" mass="25969">MLGDMDEIRDIAARCFEYIYRWMPFISKKRLYEPHLQPTFSSQPSVALLLLSLKLFTTILPFGSRSPRSTLYYTVKLFHLEVEGSSDYRHSCVSIGCPGRPFATADPQLDDLLPAEDNAWDQGTVRYDDLFALSSPLAGHMSKFALLCQAARWLSQVLHHVSSEATTDNGAWLQLDRTLQSMLAAALDLDSPDHYQTAFVYSVQELSSNKSPTGSVPISWGANASRVAFATIV</sequence>
<dbReference type="Proteomes" id="UP001177260">
    <property type="component" value="Unassembled WGS sequence"/>
</dbReference>
<comment type="caution">
    <text evidence="1">The sequence shown here is derived from an EMBL/GenBank/DDBJ whole genome shotgun (WGS) entry which is preliminary data.</text>
</comment>
<proteinExistence type="predicted"/>
<dbReference type="EMBL" id="JAOPJF010000073">
    <property type="protein sequence ID" value="KAK1140926.1"/>
    <property type="molecule type" value="Genomic_DNA"/>
</dbReference>
<gene>
    <name evidence="1" type="ORF">N8T08_009799</name>
</gene>
<name>A0ACC3ATU6_9EURO</name>
<reference evidence="1 2" key="1">
    <citation type="journal article" date="2023" name="ACS Omega">
        <title>Identification of the Neoaspergillic Acid Biosynthesis Gene Cluster by Establishing an In Vitro CRISPR-Ribonucleoprotein Genetic System in Aspergillus melleus.</title>
        <authorList>
            <person name="Yuan B."/>
            <person name="Grau M.F."/>
            <person name="Murata R.M."/>
            <person name="Torok T."/>
            <person name="Venkateswaran K."/>
            <person name="Stajich J.E."/>
            <person name="Wang C.C.C."/>
        </authorList>
    </citation>
    <scope>NUCLEOTIDE SEQUENCE [LARGE SCALE GENOMIC DNA]</scope>
    <source>
        <strain evidence="1 2">IMV 1140</strain>
    </source>
</reference>
<evidence type="ECO:0000313" key="1">
    <source>
        <dbReference type="EMBL" id="KAK1140926.1"/>
    </source>
</evidence>
<accession>A0ACC3ATU6</accession>
<evidence type="ECO:0000313" key="2">
    <source>
        <dbReference type="Proteomes" id="UP001177260"/>
    </source>
</evidence>
<organism evidence="1 2">
    <name type="scientific">Aspergillus melleus</name>
    <dbReference type="NCBI Taxonomy" id="138277"/>
    <lineage>
        <taxon>Eukaryota</taxon>
        <taxon>Fungi</taxon>
        <taxon>Dikarya</taxon>
        <taxon>Ascomycota</taxon>
        <taxon>Pezizomycotina</taxon>
        <taxon>Eurotiomycetes</taxon>
        <taxon>Eurotiomycetidae</taxon>
        <taxon>Eurotiales</taxon>
        <taxon>Aspergillaceae</taxon>
        <taxon>Aspergillus</taxon>
        <taxon>Aspergillus subgen. Circumdati</taxon>
    </lineage>
</organism>
<keyword evidence="2" id="KW-1185">Reference proteome</keyword>
<protein>
    <submittedName>
        <fullName evidence="1">Uncharacterized protein</fullName>
    </submittedName>
</protein>